<protein>
    <submittedName>
        <fullName evidence="1">DUF1853 family protein</fullName>
    </submittedName>
</protein>
<organism evidence="1 2">
    <name type="scientific">Patiriisocius hiemis</name>
    <dbReference type="NCBI Taxonomy" id="3075604"/>
    <lineage>
        <taxon>Bacteria</taxon>
        <taxon>Pseudomonadati</taxon>
        <taxon>Bacteroidota</taxon>
        <taxon>Flavobacteriia</taxon>
        <taxon>Flavobacteriales</taxon>
        <taxon>Flavobacteriaceae</taxon>
        <taxon>Patiriisocius</taxon>
    </lineage>
</organism>
<reference evidence="1 2" key="1">
    <citation type="submission" date="2023-09" db="EMBL/GenBank/DDBJ databases">
        <authorList>
            <person name="Rey-Velasco X."/>
        </authorList>
    </citation>
    <scope>NUCLEOTIDE SEQUENCE [LARGE SCALE GENOMIC DNA]</scope>
    <source>
        <strain evidence="1 2">W242</strain>
    </source>
</reference>
<keyword evidence="2" id="KW-1185">Reference proteome</keyword>
<sequence length="264" mass="30828">MFQLQHFILNPSLDLSKFENSLFSSFIFSEENIRQSTINIPENFMLGKQAEFLFESYLNVSKRYNIIASNIQIQGATETLGEIDYLVKDTLLHKTLHIELACKFYLFDGSQKDRFAKWIGPNRKDSLQEKVDKLTTKQFPILYKDETKPVLDKYGLNSSGIEQQLCLKAFLFIPEELKKDGFTSAFQKCIVGYWVNYNVLQLESNASYYIPSKREWLQPIASIKHWLDAKNAQKTISQSISEKRSPLVYKKTAQNVEQFFVVWW</sequence>
<dbReference type="Pfam" id="PF08907">
    <property type="entry name" value="DUF1853"/>
    <property type="match status" value="1"/>
</dbReference>
<dbReference type="InterPro" id="IPR015003">
    <property type="entry name" value="DUF1853"/>
</dbReference>
<dbReference type="Proteomes" id="UP001254488">
    <property type="component" value="Unassembled WGS sequence"/>
</dbReference>
<accession>A0ABU2YG52</accession>
<comment type="caution">
    <text evidence="1">The sequence shown here is derived from an EMBL/GenBank/DDBJ whole genome shotgun (WGS) entry which is preliminary data.</text>
</comment>
<dbReference type="EMBL" id="JAVRHZ010000008">
    <property type="protein sequence ID" value="MDT0556757.1"/>
    <property type="molecule type" value="Genomic_DNA"/>
</dbReference>
<dbReference type="RefSeq" id="WP_311333708.1">
    <property type="nucleotide sequence ID" value="NZ_JAVRHZ010000008.1"/>
</dbReference>
<gene>
    <name evidence="1" type="ORF">RM538_12135</name>
</gene>
<evidence type="ECO:0000313" key="2">
    <source>
        <dbReference type="Proteomes" id="UP001254488"/>
    </source>
</evidence>
<proteinExistence type="predicted"/>
<evidence type="ECO:0000313" key="1">
    <source>
        <dbReference type="EMBL" id="MDT0556757.1"/>
    </source>
</evidence>
<name>A0ABU2YG52_9FLAO</name>